<dbReference type="PANTHER" id="PTHR21098">
    <property type="entry name" value="RIBOFLAVIN SYNTHASE ALPHA CHAIN"/>
    <property type="match status" value="1"/>
</dbReference>
<dbReference type="InterPro" id="IPR023366">
    <property type="entry name" value="ATP_synth_asu-like_sf"/>
</dbReference>
<dbReference type="InterPro" id="IPR017938">
    <property type="entry name" value="Riboflavin_synthase-like_b-brl"/>
</dbReference>
<accession>A0A845ABB8</accession>
<evidence type="ECO:0000256" key="7">
    <source>
        <dbReference type="ARBA" id="ARBA00022679"/>
    </source>
</evidence>
<comment type="pathway">
    <text evidence="3">Cofactor biosynthesis; riboflavin biosynthesis; riboflavin from 2-hydroxy-3-oxobutyl phosphate and 5-amino-6-(D-ribitylamino)uracil: step 2/2.</text>
</comment>
<dbReference type="NCBIfam" id="NF006767">
    <property type="entry name" value="PRK09289.1"/>
    <property type="match status" value="1"/>
</dbReference>
<dbReference type="CDD" id="cd00402">
    <property type="entry name" value="Riboflavin_synthase_like"/>
    <property type="match status" value="1"/>
</dbReference>
<dbReference type="EC" id="2.5.1.9" evidence="4 9"/>
<dbReference type="Gene3D" id="2.40.30.20">
    <property type="match status" value="2"/>
</dbReference>
<evidence type="ECO:0000256" key="5">
    <source>
        <dbReference type="ARBA" id="ARBA00013950"/>
    </source>
</evidence>
<proteinExistence type="predicted"/>
<evidence type="ECO:0000313" key="13">
    <source>
        <dbReference type="Proteomes" id="UP000460561"/>
    </source>
</evidence>
<dbReference type="AlphaFoldDB" id="A0A845ABB8"/>
<protein>
    <recommendedName>
        <fullName evidence="5 9">Riboflavin synthase</fullName>
        <ecNumber evidence="4 9">2.5.1.9</ecNumber>
    </recommendedName>
</protein>
<dbReference type="InterPro" id="IPR026017">
    <property type="entry name" value="Lumazine-bd_dom"/>
</dbReference>
<dbReference type="FunFam" id="2.40.30.20:FF:000004">
    <property type="entry name" value="Riboflavin synthase, alpha subunit"/>
    <property type="match status" value="1"/>
</dbReference>
<dbReference type="SUPFAM" id="SSF63380">
    <property type="entry name" value="Riboflavin synthase domain-like"/>
    <property type="match status" value="2"/>
</dbReference>
<dbReference type="PROSITE" id="PS51177">
    <property type="entry name" value="LUMAZINE_BIND"/>
    <property type="match status" value="2"/>
</dbReference>
<evidence type="ECO:0000256" key="4">
    <source>
        <dbReference type="ARBA" id="ARBA00012827"/>
    </source>
</evidence>
<evidence type="ECO:0000256" key="6">
    <source>
        <dbReference type="ARBA" id="ARBA00022619"/>
    </source>
</evidence>
<dbReference type="OrthoDB" id="9788537at2"/>
<evidence type="ECO:0000256" key="2">
    <source>
        <dbReference type="ARBA" id="ARBA00002803"/>
    </source>
</evidence>
<evidence type="ECO:0000313" key="12">
    <source>
        <dbReference type="EMBL" id="MXP26085.1"/>
    </source>
</evidence>
<feature type="domain" description="Lumazine-binding" evidence="11">
    <location>
        <begin position="1"/>
        <end position="99"/>
    </location>
</feature>
<evidence type="ECO:0000256" key="10">
    <source>
        <dbReference type="PROSITE-ProRule" id="PRU00524"/>
    </source>
</evidence>
<dbReference type="InterPro" id="IPR001783">
    <property type="entry name" value="Lumazine-bd"/>
</dbReference>
<comment type="catalytic activity">
    <reaction evidence="1">
        <text>2 6,7-dimethyl-8-(1-D-ribityl)lumazine + H(+) = 5-amino-6-(D-ribitylamino)uracil + riboflavin</text>
        <dbReference type="Rhea" id="RHEA:20772"/>
        <dbReference type="ChEBI" id="CHEBI:15378"/>
        <dbReference type="ChEBI" id="CHEBI:15934"/>
        <dbReference type="ChEBI" id="CHEBI:57986"/>
        <dbReference type="ChEBI" id="CHEBI:58201"/>
        <dbReference type="EC" id="2.5.1.9"/>
    </reaction>
</comment>
<sequence>MFTGIVTAIGTITKAEQRGDIRLTISCPFDPETIAIGASIACSGVCLTVVEKGGKPGNSWFAVDVSAETIACTSPENWAEGSQVNLEPSLKIGDELGGHIVSGHVDAVGTILSIRDEGDSHRFTIAAPATLAPFIAPKGSITVDGISLTVNTVEDQTDGTVQFGLNIIPHTGDVTTIGARAEGDSVNLEIDTVARYLHRMNSLRSQS</sequence>
<feature type="domain" description="Lumazine-binding" evidence="11">
    <location>
        <begin position="100"/>
        <end position="201"/>
    </location>
</feature>
<keyword evidence="13" id="KW-1185">Reference proteome</keyword>
<evidence type="ECO:0000256" key="8">
    <source>
        <dbReference type="ARBA" id="ARBA00022737"/>
    </source>
</evidence>
<evidence type="ECO:0000256" key="3">
    <source>
        <dbReference type="ARBA" id="ARBA00004887"/>
    </source>
</evidence>
<dbReference type="PANTHER" id="PTHR21098:SF12">
    <property type="entry name" value="RIBOFLAVIN SYNTHASE"/>
    <property type="match status" value="1"/>
</dbReference>
<keyword evidence="7 12" id="KW-0808">Transferase</keyword>
<keyword evidence="6" id="KW-0686">Riboflavin biosynthesis</keyword>
<dbReference type="NCBIfam" id="TIGR00187">
    <property type="entry name" value="ribE"/>
    <property type="match status" value="1"/>
</dbReference>
<gene>
    <name evidence="12" type="ORF">GRI39_08550</name>
</gene>
<evidence type="ECO:0000256" key="1">
    <source>
        <dbReference type="ARBA" id="ARBA00000968"/>
    </source>
</evidence>
<dbReference type="GO" id="GO:0004746">
    <property type="term" value="F:riboflavin synthase activity"/>
    <property type="evidence" value="ECO:0007669"/>
    <property type="project" value="UniProtKB-UniRule"/>
</dbReference>
<dbReference type="Proteomes" id="UP000460561">
    <property type="component" value="Unassembled WGS sequence"/>
</dbReference>
<reference evidence="12 13" key="1">
    <citation type="submission" date="2019-12" db="EMBL/GenBank/DDBJ databases">
        <title>Genomic-based taxomic classification of the family Erythrobacteraceae.</title>
        <authorList>
            <person name="Xu L."/>
        </authorList>
    </citation>
    <scope>NUCLEOTIDE SEQUENCE [LARGE SCALE GENOMIC DNA]</scope>
    <source>
        <strain evidence="12 13">DSM 18604</strain>
    </source>
</reference>
<feature type="repeat" description="Lumazine-binding" evidence="10">
    <location>
        <begin position="100"/>
        <end position="201"/>
    </location>
</feature>
<name>A0A845ABB8_9SPHN</name>
<dbReference type="EMBL" id="WTYQ01000003">
    <property type="protein sequence ID" value="MXP26085.1"/>
    <property type="molecule type" value="Genomic_DNA"/>
</dbReference>
<evidence type="ECO:0000256" key="9">
    <source>
        <dbReference type="NCBIfam" id="TIGR00187"/>
    </source>
</evidence>
<dbReference type="Pfam" id="PF00677">
    <property type="entry name" value="Lum_binding"/>
    <property type="match status" value="2"/>
</dbReference>
<comment type="function">
    <text evidence="2">Catalyzes the dismutation of two molecules of 6,7-dimethyl-8-ribityllumazine, resulting in the formation of riboflavin and 5-amino-6-(D-ribitylamino)uracil.</text>
</comment>
<comment type="caution">
    <text evidence="12">The sequence shown here is derived from an EMBL/GenBank/DDBJ whole genome shotgun (WGS) entry which is preliminary data.</text>
</comment>
<feature type="repeat" description="Lumazine-binding" evidence="10">
    <location>
        <begin position="1"/>
        <end position="99"/>
    </location>
</feature>
<keyword evidence="8" id="KW-0677">Repeat</keyword>
<dbReference type="GO" id="GO:0009231">
    <property type="term" value="P:riboflavin biosynthetic process"/>
    <property type="evidence" value="ECO:0007669"/>
    <property type="project" value="UniProtKB-KW"/>
</dbReference>
<dbReference type="RefSeq" id="WP_160739314.1">
    <property type="nucleotide sequence ID" value="NZ_WTYQ01000003.1"/>
</dbReference>
<organism evidence="12 13">
    <name type="scientific">Altericroceibacterium indicum</name>
    <dbReference type="NCBI Taxonomy" id="374177"/>
    <lineage>
        <taxon>Bacteria</taxon>
        <taxon>Pseudomonadati</taxon>
        <taxon>Pseudomonadota</taxon>
        <taxon>Alphaproteobacteria</taxon>
        <taxon>Sphingomonadales</taxon>
        <taxon>Erythrobacteraceae</taxon>
        <taxon>Altericroceibacterium</taxon>
    </lineage>
</organism>
<evidence type="ECO:0000259" key="11">
    <source>
        <dbReference type="PROSITE" id="PS51177"/>
    </source>
</evidence>
<dbReference type="PIRSF" id="PIRSF000498">
    <property type="entry name" value="Riboflavin_syn_A"/>
    <property type="match status" value="1"/>
</dbReference>